<evidence type="ECO:0000256" key="8">
    <source>
        <dbReference type="PROSITE-ProRule" id="PRU00433"/>
    </source>
</evidence>
<organism evidence="11 12">
    <name type="scientific">Comamonas jiangduensis</name>
    <dbReference type="NCBI Taxonomy" id="1194168"/>
    <lineage>
        <taxon>Bacteria</taxon>
        <taxon>Pseudomonadati</taxon>
        <taxon>Pseudomonadota</taxon>
        <taxon>Betaproteobacteria</taxon>
        <taxon>Burkholderiales</taxon>
        <taxon>Comamonadaceae</taxon>
        <taxon>Comamonas</taxon>
    </lineage>
</organism>
<dbReference type="Pfam" id="PF00034">
    <property type="entry name" value="Cytochrom_C"/>
    <property type="match status" value="2"/>
</dbReference>
<sequence>MKLLASLLTSAALAAPALPAFAAGDTPAKPDLVKGQASFEAVCAACHGADGNSTIVLNPKLAQQHPEYLLKQLHDFKDDKRADPIMKGFATMLSDEEMRNITAWLATQPAKNGFATDKNLVQLGERIYRGGVPDRKIAACVSCHSPNGAGIPAQYPRLSGQHADYTVKQLNAFRDGSRANNLQMKDVAAKLNDREIKAVADYIAGLR</sequence>
<keyword evidence="7 8" id="KW-0408">Iron</keyword>
<evidence type="ECO:0000256" key="3">
    <source>
        <dbReference type="ARBA" id="ARBA00022617"/>
    </source>
</evidence>
<keyword evidence="3 8" id="KW-0349">Heme</keyword>
<dbReference type="PANTHER" id="PTHR33751">
    <property type="entry name" value="CBB3-TYPE CYTOCHROME C OXIDASE SUBUNIT FIXP"/>
    <property type="match status" value="1"/>
</dbReference>
<dbReference type="RefSeq" id="WP_174863901.1">
    <property type="nucleotide sequence ID" value="NZ_JARXOV010000001.1"/>
</dbReference>
<comment type="caution">
    <text evidence="11">The sequence shown here is derived from an EMBL/GenBank/DDBJ whole genome shotgun (WGS) entry which is preliminary data.</text>
</comment>
<comment type="subcellular location">
    <subcellularLocation>
        <location evidence="1">Periplasm</location>
    </subcellularLocation>
</comment>
<evidence type="ECO:0000256" key="7">
    <source>
        <dbReference type="ARBA" id="ARBA00023004"/>
    </source>
</evidence>
<keyword evidence="12" id="KW-1185">Reference proteome</keyword>
<dbReference type="Gene3D" id="1.10.760.10">
    <property type="entry name" value="Cytochrome c-like domain"/>
    <property type="match status" value="2"/>
</dbReference>
<feature type="chain" id="PRO_5045415216" evidence="9">
    <location>
        <begin position="23"/>
        <end position="207"/>
    </location>
</feature>
<evidence type="ECO:0000256" key="6">
    <source>
        <dbReference type="ARBA" id="ARBA00022982"/>
    </source>
</evidence>
<dbReference type="PROSITE" id="PS51007">
    <property type="entry name" value="CYTC"/>
    <property type="match status" value="2"/>
</dbReference>
<proteinExistence type="predicted"/>
<evidence type="ECO:0000256" key="2">
    <source>
        <dbReference type="ARBA" id="ARBA00022448"/>
    </source>
</evidence>
<evidence type="ECO:0000259" key="10">
    <source>
        <dbReference type="PROSITE" id="PS51007"/>
    </source>
</evidence>
<evidence type="ECO:0000256" key="9">
    <source>
        <dbReference type="SAM" id="SignalP"/>
    </source>
</evidence>
<dbReference type="SUPFAM" id="SSF46626">
    <property type="entry name" value="Cytochrome c"/>
    <property type="match status" value="2"/>
</dbReference>
<keyword evidence="2" id="KW-0813">Transport</keyword>
<evidence type="ECO:0000256" key="1">
    <source>
        <dbReference type="ARBA" id="ARBA00004418"/>
    </source>
</evidence>
<feature type="domain" description="Cytochrome c" evidence="10">
    <location>
        <begin position="30"/>
        <end position="109"/>
    </location>
</feature>
<evidence type="ECO:0000256" key="4">
    <source>
        <dbReference type="ARBA" id="ARBA00022723"/>
    </source>
</evidence>
<reference evidence="11 12" key="1">
    <citation type="submission" date="2024-08" db="EMBL/GenBank/DDBJ databases">
        <authorList>
            <person name="Feng Z."/>
            <person name="Ronholm J."/>
        </authorList>
    </citation>
    <scope>NUCLEOTIDE SEQUENCE [LARGE SCALE GENOMIC DNA]</scope>
    <source>
        <strain evidence="11 12">4-AB0-8</strain>
    </source>
</reference>
<keyword evidence="9" id="KW-0732">Signal</keyword>
<dbReference type="InterPro" id="IPR050597">
    <property type="entry name" value="Cytochrome_c_Oxidase_Subunit"/>
</dbReference>
<evidence type="ECO:0000313" key="12">
    <source>
        <dbReference type="Proteomes" id="UP001567350"/>
    </source>
</evidence>
<feature type="signal peptide" evidence="9">
    <location>
        <begin position="1"/>
        <end position="22"/>
    </location>
</feature>
<gene>
    <name evidence="11" type="ORF">ACBP88_03060</name>
</gene>
<dbReference type="PANTHER" id="PTHR33751:SF9">
    <property type="entry name" value="CYTOCHROME C4"/>
    <property type="match status" value="1"/>
</dbReference>
<keyword evidence="6" id="KW-0249">Electron transport</keyword>
<keyword evidence="5" id="KW-0574">Periplasm</keyword>
<name>A0ABV4IDC8_9BURK</name>
<evidence type="ECO:0000256" key="5">
    <source>
        <dbReference type="ARBA" id="ARBA00022764"/>
    </source>
</evidence>
<keyword evidence="4 8" id="KW-0479">Metal-binding</keyword>
<dbReference type="Proteomes" id="UP001567350">
    <property type="component" value="Unassembled WGS sequence"/>
</dbReference>
<dbReference type="EMBL" id="JBGJLR010000002">
    <property type="protein sequence ID" value="MEZ2738447.1"/>
    <property type="molecule type" value="Genomic_DNA"/>
</dbReference>
<dbReference type="InterPro" id="IPR024167">
    <property type="entry name" value="Cytochrome_c4-like"/>
</dbReference>
<feature type="domain" description="Cytochrome c" evidence="10">
    <location>
        <begin position="119"/>
        <end position="207"/>
    </location>
</feature>
<dbReference type="GeneID" id="300069779"/>
<protein>
    <submittedName>
        <fullName evidence="11">Cytochrome c</fullName>
    </submittedName>
</protein>
<dbReference type="InterPro" id="IPR009056">
    <property type="entry name" value="Cyt_c-like_dom"/>
</dbReference>
<dbReference type="PIRSF" id="PIRSF000005">
    <property type="entry name" value="Cytochrome_c4"/>
    <property type="match status" value="1"/>
</dbReference>
<evidence type="ECO:0000313" key="11">
    <source>
        <dbReference type="EMBL" id="MEZ2738447.1"/>
    </source>
</evidence>
<accession>A0ABV4IDC8</accession>
<dbReference type="InterPro" id="IPR036909">
    <property type="entry name" value="Cyt_c-like_dom_sf"/>
</dbReference>